<reference evidence="1 2" key="1">
    <citation type="submission" date="2019-03" db="EMBL/GenBank/DDBJ databases">
        <title>Genomic Encyclopedia of Type Strains, Phase IV (KMG-IV): sequencing the most valuable type-strain genomes for metagenomic binning, comparative biology and taxonomic classification.</title>
        <authorList>
            <person name="Goeker M."/>
        </authorList>
    </citation>
    <scope>NUCLEOTIDE SEQUENCE [LARGE SCALE GENOMIC DNA]</scope>
    <source>
        <strain evidence="1 2">DSM 100451</strain>
    </source>
</reference>
<evidence type="ECO:0000313" key="2">
    <source>
        <dbReference type="Proteomes" id="UP000295184"/>
    </source>
</evidence>
<dbReference type="RefSeq" id="WP_156417371.1">
    <property type="nucleotide sequence ID" value="NZ_CABKVM010000015.1"/>
</dbReference>
<sequence length="46" mass="4910">MKAFRLTGLILGIVGLILSVTAIVFSAVGMFKARQCKQCKLGGQIK</sequence>
<dbReference type="GeneID" id="97380755"/>
<dbReference type="STRING" id="1650663.GCA_001486665_01126"/>
<comment type="caution">
    <text evidence="1">The sequence shown here is derived from an EMBL/GenBank/DDBJ whole genome shotgun (WGS) entry which is preliminary data.</text>
</comment>
<name>A0A4R1QWL4_9FIRM</name>
<proteinExistence type="predicted"/>
<accession>A0A4R1QWL4</accession>
<protein>
    <submittedName>
        <fullName evidence="1">Uncharacterized protein</fullName>
    </submittedName>
</protein>
<dbReference type="Proteomes" id="UP000295184">
    <property type="component" value="Unassembled WGS sequence"/>
</dbReference>
<gene>
    <name evidence="1" type="ORF">EDD77_10955</name>
</gene>
<evidence type="ECO:0000313" key="1">
    <source>
        <dbReference type="EMBL" id="TCL57781.1"/>
    </source>
</evidence>
<dbReference type="AlphaFoldDB" id="A0A4R1QWL4"/>
<dbReference type="EMBL" id="SLUM01000009">
    <property type="protein sequence ID" value="TCL57781.1"/>
    <property type="molecule type" value="Genomic_DNA"/>
</dbReference>
<organism evidence="1 2">
    <name type="scientific">Allofournierella massiliensis</name>
    <dbReference type="NCBI Taxonomy" id="1650663"/>
    <lineage>
        <taxon>Bacteria</taxon>
        <taxon>Bacillati</taxon>
        <taxon>Bacillota</taxon>
        <taxon>Clostridia</taxon>
        <taxon>Eubacteriales</taxon>
        <taxon>Oscillospiraceae</taxon>
        <taxon>Allofournierella</taxon>
    </lineage>
</organism>